<dbReference type="Proteomes" id="UP000589626">
    <property type="component" value="Unassembled WGS sequence"/>
</dbReference>
<accession>A0A7W4VUP9</accession>
<dbReference type="EMBL" id="JACHWR010000001">
    <property type="protein sequence ID" value="MBB3042131.1"/>
    <property type="molecule type" value="Genomic_DNA"/>
</dbReference>
<comment type="caution">
    <text evidence="3">The sequence shown here is derived from an EMBL/GenBank/DDBJ whole genome shotgun (WGS) entry which is preliminary data.</text>
</comment>
<dbReference type="InterPro" id="IPR005545">
    <property type="entry name" value="YCII"/>
</dbReference>
<keyword evidence="4" id="KW-1185">Reference proteome</keyword>
<dbReference type="PANTHER" id="PTHR35174">
    <property type="entry name" value="BLL7171 PROTEIN-RELATED"/>
    <property type="match status" value="1"/>
</dbReference>
<dbReference type="Gene3D" id="3.30.70.1060">
    <property type="entry name" value="Dimeric alpha+beta barrel"/>
    <property type="match status" value="1"/>
</dbReference>
<proteinExistence type="inferred from homology"/>
<dbReference type="PANTHER" id="PTHR35174:SF3">
    <property type="entry name" value="BLL7171 PROTEIN"/>
    <property type="match status" value="1"/>
</dbReference>
<evidence type="ECO:0000313" key="4">
    <source>
        <dbReference type="Proteomes" id="UP000589626"/>
    </source>
</evidence>
<evidence type="ECO:0000256" key="1">
    <source>
        <dbReference type="ARBA" id="ARBA00007689"/>
    </source>
</evidence>
<reference evidence="3 4" key="1">
    <citation type="submission" date="2020-08" db="EMBL/GenBank/DDBJ databases">
        <title>Sequencing the genomes of 1000 actinobacteria strains.</title>
        <authorList>
            <person name="Klenk H.-P."/>
        </authorList>
    </citation>
    <scope>NUCLEOTIDE SEQUENCE [LARGE SCALE GENOMIC DNA]</scope>
    <source>
        <strain evidence="3 4">DSM 105498</strain>
    </source>
</reference>
<dbReference type="Pfam" id="PF03795">
    <property type="entry name" value="YCII"/>
    <property type="match status" value="1"/>
</dbReference>
<dbReference type="InterPro" id="IPR011008">
    <property type="entry name" value="Dimeric_a/b-barrel"/>
</dbReference>
<dbReference type="AlphaFoldDB" id="A0A7W4VUP9"/>
<name>A0A7W4VUP9_9ACTN</name>
<comment type="similarity">
    <text evidence="1">Belongs to the YciI family.</text>
</comment>
<evidence type="ECO:0000313" key="3">
    <source>
        <dbReference type="EMBL" id="MBB3042131.1"/>
    </source>
</evidence>
<protein>
    <recommendedName>
        <fullName evidence="2">YCII-related domain-containing protein</fullName>
    </recommendedName>
</protein>
<feature type="domain" description="YCII-related" evidence="2">
    <location>
        <begin position="2"/>
        <end position="103"/>
    </location>
</feature>
<dbReference type="SUPFAM" id="SSF54909">
    <property type="entry name" value="Dimeric alpha+beta barrel"/>
    <property type="match status" value="1"/>
</dbReference>
<organism evidence="3 4">
    <name type="scientific">Nocardioides soli</name>
    <dbReference type="NCBI Taxonomy" id="1036020"/>
    <lineage>
        <taxon>Bacteria</taxon>
        <taxon>Bacillati</taxon>
        <taxon>Actinomycetota</taxon>
        <taxon>Actinomycetes</taxon>
        <taxon>Propionibacteriales</taxon>
        <taxon>Nocardioidaceae</taxon>
        <taxon>Nocardioides</taxon>
    </lineage>
</organism>
<dbReference type="RefSeq" id="WP_343057799.1">
    <property type="nucleotide sequence ID" value="NZ_JACHWR010000001.1"/>
</dbReference>
<sequence length="116" mass="12470">MRFVLLMAEEGHFDKWDAADEATRQRVVADFEAFDAAVAGRGSVVGGEALSRPGAARTVRPGPDRPVTDGPFAETVEQIGGFYVIDVDSIDVAVELAALLPREYTVEVRPVPEVAI</sequence>
<gene>
    <name evidence="3" type="ORF">FHU40_001932</name>
</gene>
<evidence type="ECO:0000259" key="2">
    <source>
        <dbReference type="Pfam" id="PF03795"/>
    </source>
</evidence>